<accession>A0A940PAL5</accession>
<dbReference type="AlphaFoldDB" id="A0A940PAL5"/>
<feature type="DNA-binding region" description="H-T-H motif" evidence="7">
    <location>
        <begin position="19"/>
        <end position="58"/>
    </location>
</feature>
<evidence type="ECO:0000256" key="7">
    <source>
        <dbReference type="HAMAP-Rule" id="MF_01131"/>
    </source>
</evidence>
<keyword evidence="10" id="KW-1185">Reference proteome</keyword>
<name>A0A940PAL5_9ENTE</name>
<dbReference type="SUPFAM" id="SSF46785">
    <property type="entry name" value="Winged helix' DNA-binding domain"/>
    <property type="match status" value="1"/>
</dbReference>
<keyword evidence="4 7" id="KW-0520">NAD</keyword>
<gene>
    <name evidence="7" type="primary">rex</name>
    <name evidence="9" type="ORF">I6N95_24065</name>
</gene>
<reference evidence="9" key="1">
    <citation type="submission" date="2020-12" db="EMBL/GenBank/DDBJ databases">
        <title>Vagococcus allomyrinae sp. nov. and Enterococcus lavae sp. nov., isolated from the larvae of Allomyrina dichotoma.</title>
        <authorList>
            <person name="Lee S.D."/>
        </authorList>
    </citation>
    <scope>NUCLEOTIDE SEQUENCE</scope>
    <source>
        <strain evidence="9">BWB3-3</strain>
    </source>
</reference>
<evidence type="ECO:0000259" key="8">
    <source>
        <dbReference type="SMART" id="SM00881"/>
    </source>
</evidence>
<dbReference type="Pfam" id="PF02629">
    <property type="entry name" value="CoA_binding"/>
    <property type="match status" value="1"/>
</dbReference>
<dbReference type="GO" id="GO:0051775">
    <property type="term" value="P:response to redox state"/>
    <property type="evidence" value="ECO:0007669"/>
    <property type="project" value="InterPro"/>
</dbReference>
<dbReference type="InterPro" id="IPR036291">
    <property type="entry name" value="NAD(P)-bd_dom_sf"/>
</dbReference>
<dbReference type="Pfam" id="PF06971">
    <property type="entry name" value="Put_DNA-bind_N"/>
    <property type="match status" value="1"/>
</dbReference>
<keyword evidence="1 7" id="KW-0963">Cytoplasm</keyword>
<dbReference type="GO" id="GO:0003677">
    <property type="term" value="F:DNA binding"/>
    <property type="evidence" value="ECO:0007669"/>
    <property type="project" value="UniProtKB-UniRule"/>
</dbReference>
<keyword evidence="5 7" id="KW-0238">DNA-binding</keyword>
<dbReference type="InterPro" id="IPR036388">
    <property type="entry name" value="WH-like_DNA-bd_sf"/>
</dbReference>
<evidence type="ECO:0000256" key="6">
    <source>
        <dbReference type="ARBA" id="ARBA00023163"/>
    </source>
</evidence>
<dbReference type="InterPro" id="IPR022876">
    <property type="entry name" value="Tscrpt_rep_Rex"/>
</dbReference>
<comment type="subcellular location">
    <subcellularLocation>
        <location evidence="7">Cytoplasm</location>
    </subcellularLocation>
</comment>
<evidence type="ECO:0000256" key="3">
    <source>
        <dbReference type="ARBA" id="ARBA00023015"/>
    </source>
</evidence>
<evidence type="ECO:0000256" key="1">
    <source>
        <dbReference type="ARBA" id="ARBA00022490"/>
    </source>
</evidence>
<dbReference type="HAMAP" id="MF_01131">
    <property type="entry name" value="Rex"/>
    <property type="match status" value="1"/>
</dbReference>
<dbReference type="GO" id="GO:0005737">
    <property type="term" value="C:cytoplasm"/>
    <property type="evidence" value="ECO:0007669"/>
    <property type="project" value="UniProtKB-SubCell"/>
</dbReference>
<dbReference type="PANTHER" id="PTHR35786">
    <property type="entry name" value="REDOX-SENSING TRANSCRIPTIONAL REPRESSOR REX"/>
    <property type="match status" value="1"/>
</dbReference>
<dbReference type="Gene3D" id="1.10.10.10">
    <property type="entry name" value="Winged helix-like DNA-binding domain superfamily/Winged helix DNA-binding domain"/>
    <property type="match status" value="1"/>
</dbReference>
<dbReference type="GO" id="GO:0045892">
    <property type="term" value="P:negative regulation of DNA-templated transcription"/>
    <property type="evidence" value="ECO:0007669"/>
    <property type="project" value="InterPro"/>
</dbReference>
<evidence type="ECO:0000313" key="9">
    <source>
        <dbReference type="EMBL" id="MBP1044090.1"/>
    </source>
</evidence>
<dbReference type="NCBIfam" id="NF003991">
    <property type="entry name" value="PRK05472.1-5"/>
    <property type="match status" value="1"/>
</dbReference>
<dbReference type="InterPro" id="IPR003781">
    <property type="entry name" value="CoA-bd"/>
</dbReference>
<comment type="subunit">
    <text evidence="7">Homodimer.</text>
</comment>
<comment type="similarity">
    <text evidence="7">Belongs to the transcriptional regulatory Rex family.</text>
</comment>
<sequence length="222" mass="25133">MKKEEECKIPNATAKRIPLYYRYLKILEESNVERIKSKEFSQLIQVPSATIRRDFSHFGELGRSGYGYDVSYLIQVFSHILNTQVEKRIALIGVGNLGRALIKNNFRRNEYLNIVSAFDSDPSLVGTKINNITIRHMDDLAEVVKKEGVMTAISTVPSKHSQGAVDSIVTSGITAILNFAPGRVKVPDNVKIQYIDLTTELQTLIYFDENFTSNHQFNFANQ</sequence>
<dbReference type="Gene3D" id="3.40.50.720">
    <property type="entry name" value="NAD(P)-binding Rossmann-like Domain"/>
    <property type="match status" value="1"/>
</dbReference>
<dbReference type="GO" id="GO:0003700">
    <property type="term" value="F:DNA-binding transcription factor activity"/>
    <property type="evidence" value="ECO:0007669"/>
    <property type="project" value="UniProtKB-UniRule"/>
</dbReference>
<feature type="binding site" evidence="7">
    <location>
        <begin position="93"/>
        <end position="98"/>
    </location>
    <ligand>
        <name>NAD(+)</name>
        <dbReference type="ChEBI" id="CHEBI:57540"/>
    </ligand>
</feature>
<evidence type="ECO:0000256" key="4">
    <source>
        <dbReference type="ARBA" id="ARBA00023027"/>
    </source>
</evidence>
<dbReference type="NCBIfam" id="NF003995">
    <property type="entry name" value="PRK05472.2-4"/>
    <property type="match status" value="1"/>
</dbReference>
<dbReference type="SMART" id="SM00881">
    <property type="entry name" value="CoA_binding"/>
    <property type="match status" value="1"/>
</dbReference>
<dbReference type="NCBIfam" id="NF003996">
    <property type="entry name" value="PRK05472.2-5"/>
    <property type="match status" value="1"/>
</dbReference>
<dbReference type="SUPFAM" id="SSF51735">
    <property type="entry name" value="NAD(P)-binding Rossmann-fold domains"/>
    <property type="match status" value="1"/>
</dbReference>
<dbReference type="InterPro" id="IPR058203">
    <property type="entry name" value="Rex_bacilli-type"/>
</dbReference>
<evidence type="ECO:0000256" key="2">
    <source>
        <dbReference type="ARBA" id="ARBA00022491"/>
    </source>
</evidence>
<dbReference type="InterPro" id="IPR036390">
    <property type="entry name" value="WH_DNA-bd_sf"/>
</dbReference>
<comment type="caution">
    <text evidence="9">The sequence shown here is derived from an EMBL/GenBank/DDBJ whole genome shotgun (WGS) entry which is preliminary data.</text>
</comment>
<protein>
    <recommendedName>
        <fullName evidence="7">Redox-sensing transcriptional repressor Rex</fullName>
    </recommendedName>
</protein>
<dbReference type="PANTHER" id="PTHR35786:SF1">
    <property type="entry name" value="REDOX-SENSING TRANSCRIPTIONAL REPRESSOR REX 1"/>
    <property type="match status" value="1"/>
</dbReference>
<dbReference type="InterPro" id="IPR009718">
    <property type="entry name" value="Rex_DNA-bd_C_dom"/>
</dbReference>
<feature type="domain" description="CoA-binding" evidence="8">
    <location>
        <begin position="82"/>
        <end position="183"/>
    </location>
</feature>
<comment type="function">
    <text evidence="7">Modulates transcription in response to changes in cellular NADH/NAD(+) redox state.</text>
</comment>
<proteinExistence type="inferred from homology"/>
<dbReference type="NCBIfam" id="NF003989">
    <property type="entry name" value="PRK05472.1-3"/>
    <property type="match status" value="1"/>
</dbReference>
<keyword evidence="2 7" id="KW-0678">Repressor</keyword>
<evidence type="ECO:0000256" key="5">
    <source>
        <dbReference type="ARBA" id="ARBA00023125"/>
    </source>
</evidence>
<dbReference type="RefSeq" id="WP_209532255.1">
    <property type="nucleotide sequence ID" value="NZ_JAEEGA010000022.1"/>
</dbReference>
<dbReference type="EMBL" id="JAEEGA010000022">
    <property type="protein sequence ID" value="MBP1044090.1"/>
    <property type="molecule type" value="Genomic_DNA"/>
</dbReference>
<dbReference type="NCBIfam" id="NF003994">
    <property type="entry name" value="PRK05472.2-3"/>
    <property type="match status" value="1"/>
</dbReference>
<keyword evidence="3 7" id="KW-0805">Transcription regulation</keyword>
<dbReference type="Proteomes" id="UP000674938">
    <property type="component" value="Unassembled WGS sequence"/>
</dbReference>
<evidence type="ECO:0000313" key="10">
    <source>
        <dbReference type="Proteomes" id="UP000674938"/>
    </source>
</evidence>
<keyword evidence="6 7" id="KW-0804">Transcription</keyword>
<organism evidence="9 10">
    <name type="scientific">Vagococcus allomyrinae</name>
    <dbReference type="NCBI Taxonomy" id="2794353"/>
    <lineage>
        <taxon>Bacteria</taxon>
        <taxon>Bacillati</taxon>
        <taxon>Bacillota</taxon>
        <taxon>Bacilli</taxon>
        <taxon>Lactobacillales</taxon>
        <taxon>Enterococcaceae</taxon>
        <taxon>Vagococcus</taxon>
    </lineage>
</organism>